<dbReference type="Pfam" id="PF24517">
    <property type="entry name" value="CBM96"/>
    <property type="match status" value="1"/>
</dbReference>
<evidence type="ECO:0000313" key="16">
    <source>
        <dbReference type="EMBL" id="RTE06672.1"/>
    </source>
</evidence>
<dbReference type="EMBL" id="RXHU01000073">
    <property type="protein sequence ID" value="RTE06672.1"/>
    <property type="molecule type" value="Genomic_DNA"/>
</dbReference>
<keyword evidence="7 10" id="KW-0378">Hydrolase</keyword>
<gene>
    <name evidence="16" type="ORF">EJQ19_22625</name>
</gene>
<evidence type="ECO:0000259" key="13">
    <source>
        <dbReference type="PROSITE" id="PS50853"/>
    </source>
</evidence>
<evidence type="ECO:0000256" key="7">
    <source>
        <dbReference type="ARBA" id="ARBA00022801"/>
    </source>
</evidence>
<comment type="similarity">
    <text evidence="3">Belongs to the glycosyl hydrolase 18 family. Chitinase class II subfamily.</text>
</comment>
<dbReference type="GO" id="GO:0005975">
    <property type="term" value="P:carbohydrate metabolic process"/>
    <property type="evidence" value="ECO:0007669"/>
    <property type="project" value="InterPro"/>
</dbReference>
<keyword evidence="8" id="KW-0146">Chitin degradation</keyword>
<feature type="domain" description="SLH" evidence="14">
    <location>
        <begin position="954"/>
        <end position="1017"/>
    </location>
</feature>
<evidence type="ECO:0000256" key="2">
    <source>
        <dbReference type="ARBA" id="ARBA00004613"/>
    </source>
</evidence>
<sequence>MFNRLLSIVIGLCLLLSGGNMALAAAPANFKVVGYVFSNADANQVPYAKVTHINYSFARPTADGGFNIDEPQNFAAIVTKARAEGKKIFLAIGGGQQASTNNFATFAAVPQYRTDFVNNCMNVINQYGLDGIDMDWEFPAGGDNPANFAALISELGTAIHNAGKQLTAAVNAYGPNADVILSSTFSYFDWINIMAYDKGSDPATKANYQVATTALNYWAGRGLPANKTVLGVPFYSTPGLVAYKQLVANDPDAPNKDMTTFNGQVEYYNGKAQITSKTNLALSKGLGGMMVWESMQDTTDASTSLYSAMNNAMDAYNGIGVEKATSYPVTADSYVRGGIYATQNFGIATTIEVKDASEDFLREGYVKFTAAGLSNVSSAKLRIYGNADSSATVNVYGVDETNWTETGITYNNKPSVSTMLSTNTVTSTPMYYEFDVTNWIQAKASAGNSVFSFALTGPHTTQNVGVHFNSNENASNKPQLVITSPVAATGVSLNKDTLALTVGGKETLTATVAPEDATNKGVTWTSENGAVATIDAKGVVMAVAAGTAVVKVTTADGGYTAAATVTVAAAPLAQVPNAPTGLTATAAGKTSIQLNWSPANDTVSYAVYRATSQTGTYTQINNDPVSQTTYTDTGLTSGTSYYYKVAAINAAGKSELSAIAYATTENSGTSTGGGSYGSSSTSSNTDNNNSAQVTGSTIIVKATTGANGAIQATLKAEAMKQAAAAASDGKLNIQVQSDGSTPAKTQVTLPLQDALASGSISQIALSASGATLTFSTNPSDGLLPAGAKEMSVNISKVDIATLPAGVQAQVGSHPVFDFDLTVDGTKISRFDSAESVMVSVKYDLQPGENVHEIVVYYIGDDGKLAIVKNAKYNATNGTISFAPQHFSRYAIGYNHVGLGDLGQASWARTMVESLAAREIVAGTGTGVFEPNRSITRAEFLKLLLAALDLKAERAASSFKDVSSEAWYYQTVATAEKLGILKGKEDGTFGANETITREDMAVMLSRAAAAAGVKLGGTGMSTSFTDSAVIAAYAADSVNAMQRSGLIDGFTDGTFGPKQQTTRAQAATVIYKLLDQH</sequence>
<dbReference type="Gene3D" id="3.40.5.30">
    <property type="entry name" value="(Trans)glycosidases - domain 2"/>
    <property type="match status" value="1"/>
</dbReference>
<dbReference type="Pfam" id="PF00041">
    <property type="entry name" value="fn3"/>
    <property type="match status" value="1"/>
</dbReference>
<dbReference type="Pfam" id="PF00395">
    <property type="entry name" value="SLH"/>
    <property type="match status" value="3"/>
</dbReference>
<dbReference type="Pfam" id="PF00704">
    <property type="entry name" value="Glyco_hydro_18"/>
    <property type="match status" value="1"/>
</dbReference>
<evidence type="ECO:0000256" key="6">
    <source>
        <dbReference type="ARBA" id="ARBA00022729"/>
    </source>
</evidence>
<evidence type="ECO:0000256" key="5">
    <source>
        <dbReference type="ARBA" id="ARBA00022525"/>
    </source>
</evidence>
<proteinExistence type="inferred from homology"/>
<dbReference type="InterPro" id="IPR036116">
    <property type="entry name" value="FN3_sf"/>
</dbReference>
<organism evidence="16 17">
    <name type="scientific">Paenibacillus whitsoniae</name>
    <dbReference type="NCBI Taxonomy" id="2496558"/>
    <lineage>
        <taxon>Bacteria</taxon>
        <taxon>Bacillati</taxon>
        <taxon>Bacillota</taxon>
        <taxon>Bacilli</taxon>
        <taxon>Bacillales</taxon>
        <taxon>Paenibacillaceae</taxon>
        <taxon>Paenibacillus</taxon>
    </lineage>
</organism>
<keyword evidence="5" id="KW-0964">Secreted</keyword>
<evidence type="ECO:0000259" key="14">
    <source>
        <dbReference type="PROSITE" id="PS51272"/>
    </source>
</evidence>
<feature type="chain" id="PRO_5018682027" description="chitinase" evidence="12">
    <location>
        <begin position="25"/>
        <end position="1076"/>
    </location>
</feature>
<evidence type="ECO:0000256" key="11">
    <source>
        <dbReference type="SAM" id="MobiDB-lite"/>
    </source>
</evidence>
<dbReference type="PROSITE" id="PS01095">
    <property type="entry name" value="GH18_1"/>
    <property type="match status" value="1"/>
</dbReference>
<keyword evidence="6 12" id="KW-0732">Signal</keyword>
<dbReference type="NCBIfam" id="NF033679">
    <property type="entry name" value="DNRLRE_dom"/>
    <property type="match status" value="1"/>
</dbReference>
<feature type="domain" description="Fibronectin type-III" evidence="13">
    <location>
        <begin position="578"/>
        <end position="667"/>
    </location>
</feature>
<feature type="domain" description="SLH" evidence="14">
    <location>
        <begin position="1020"/>
        <end position="1076"/>
    </location>
</feature>
<evidence type="ECO:0000256" key="12">
    <source>
        <dbReference type="SAM" id="SignalP"/>
    </source>
</evidence>
<comment type="caution">
    <text evidence="16">The sequence shown here is derived from an EMBL/GenBank/DDBJ whole genome shotgun (WGS) entry which is preliminary data.</text>
</comment>
<dbReference type="InterPro" id="IPR013783">
    <property type="entry name" value="Ig-like_fold"/>
</dbReference>
<keyword evidence="8" id="KW-0624">Polysaccharide degradation</keyword>
<feature type="compositionally biased region" description="Low complexity" evidence="11">
    <location>
        <begin position="677"/>
        <end position="690"/>
    </location>
</feature>
<dbReference type="InterPro" id="IPR008964">
    <property type="entry name" value="Invasin/intimin_cell_adhesion"/>
</dbReference>
<dbReference type="Pfam" id="PF02368">
    <property type="entry name" value="Big_2"/>
    <property type="match status" value="1"/>
</dbReference>
<name>A0A3S0I8E8_9BACL</name>
<comment type="subcellular location">
    <subcellularLocation>
        <location evidence="2">Secreted</location>
    </subcellularLocation>
</comment>
<evidence type="ECO:0000259" key="15">
    <source>
        <dbReference type="PROSITE" id="PS51910"/>
    </source>
</evidence>
<dbReference type="GO" id="GO:0006032">
    <property type="term" value="P:chitin catabolic process"/>
    <property type="evidence" value="ECO:0007669"/>
    <property type="project" value="UniProtKB-KW"/>
</dbReference>
<dbReference type="PROSITE" id="PS51910">
    <property type="entry name" value="GH18_2"/>
    <property type="match status" value="1"/>
</dbReference>
<dbReference type="SUPFAM" id="SSF51445">
    <property type="entry name" value="(Trans)glycosidases"/>
    <property type="match status" value="1"/>
</dbReference>
<evidence type="ECO:0000256" key="1">
    <source>
        <dbReference type="ARBA" id="ARBA00000822"/>
    </source>
</evidence>
<dbReference type="InterPro" id="IPR001119">
    <property type="entry name" value="SLH_dom"/>
</dbReference>
<dbReference type="SUPFAM" id="SSF49373">
    <property type="entry name" value="Invasin/intimin cell-adhesion fragments"/>
    <property type="match status" value="1"/>
</dbReference>
<dbReference type="CDD" id="cd00063">
    <property type="entry name" value="FN3"/>
    <property type="match status" value="1"/>
</dbReference>
<dbReference type="Gene3D" id="3.20.20.80">
    <property type="entry name" value="Glycosidases"/>
    <property type="match status" value="1"/>
</dbReference>
<dbReference type="SMART" id="SM00635">
    <property type="entry name" value="BID_2"/>
    <property type="match status" value="1"/>
</dbReference>
<feature type="region of interest" description="Disordered" evidence="11">
    <location>
        <begin position="665"/>
        <end position="690"/>
    </location>
</feature>
<keyword evidence="8" id="KW-0119">Carbohydrate metabolism</keyword>
<dbReference type="SUPFAM" id="SSF49265">
    <property type="entry name" value="Fibronectin type III"/>
    <property type="match status" value="1"/>
</dbReference>
<reference evidence="16 17" key="1">
    <citation type="submission" date="2018-12" db="EMBL/GenBank/DDBJ databases">
        <title>Bacillus ochoae sp. nov., Paenibacillus whitsoniae sp. nov., Paenibacillus spiritus sp. nov. Isolated from the Mars Exploration Rover during spacecraft assembly.</title>
        <authorList>
            <person name="Seuylemezian A."/>
            <person name="Vaishampayan P."/>
        </authorList>
    </citation>
    <scope>NUCLEOTIDE SEQUENCE [LARGE SCALE GENOMIC DNA]</scope>
    <source>
        <strain evidence="16 17">MER 54</strain>
    </source>
</reference>
<dbReference type="EC" id="3.2.1.14" evidence="4"/>
<dbReference type="InterPro" id="IPR017853">
    <property type="entry name" value="GH"/>
</dbReference>
<dbReference type="GO" id="GO:0005576">
    <property type="term" value="C:extracellular region"/>
    <property type="evidence" value="ECO:0007669"/>
    <property type="project" value="UniProtKB-SubCell"/>
</dbReference>
<dbReference type="Proteomes" id="UP000276128">
    <property type="component" value="Unassembled WGS sequence"/>
</dbReference>
<dbReference type="InterPro" id="IPR055372">
    <property type="entry name" value="CBM96"/>
</dbReference>
<dbReference type="GO" id="GO:0008843">
    <property type="term" value="F:endochitinase activity"/>
    <property type="evidence" value="ECO:0007669"/>
    <property type="project" value="UniProtKB-EC"/>
</dbReference>
<feature type="signal peptide" evidence="12">
    <location>
        <begin position="1"/>
        <end position="24"/>
    </location>
</feature>
<dbReference type="PANTHER" id="PTHR11177:SF317">
    <property type="entry name" value="CHITINASE 12-RELATED"/>
    <property type="match status" value="1"/>
</dbReference>
<comment type="catalytic activity">
    <reaction evidence="1">
        <text>Random endo-hydrolysis of N-acetyl-beta-D-glucosaminide (1-&gt;4)-beta-linkages in chitin and chitodextrins.</text>
        <dbReference type="EC" id="3.2.1.14"/>
    </reaction>
</comment>
<dbReference type="InterPro" id="IPR003343">
    <property type="entry name" value="Big_2"/>
</dbReference>
<dbReference type="AlphaFoldDB" id="A0A3S0I8E8"/>
<protein>
    <recommendedName>
        <fullName evidence="4">chitinase</fullName>
        <ecNumber evidence="4">3.2.1.14</ecNumber>
    </recommendedName>
</protein>
<evidence type="ECO:0000256" key="9">
    <source>
        <dbReference type="ARBA" id="ARBA00023295"/>
    </source>
</evidence>
<dbReference type="PANTHER" id="PTHR11177">
    <property type="entry name" value="CHITINASE"/>
    <property type="match status" value="1"/>
</dbReference>
<keyword evidence="17" id="KW-1185">Reference proteome</keyword>
<evidence type="ECO:0000256" key="3">
    <source>
        <dbReference type="ARBA" id="ARBA00009121"/>
    </source>
</evidence>
<evidence type="ECO:0000256" key="4">
    <source>
        <dbReference type="ARBA" id="ARBA00012729"/>
    </source>
</evidence>
<dbReference type="PROSITE" id="PS51272">
    <property type="entry name" value="SLH"/>
    <property type="match status" value="3"/>
</dbReference>
<feature type="domain" description="SLH" evidence="14">
    <location>
        <begin position="894"/>
        <end position="953"/>
    </location>
</feature>
<dbReference type="OrthoDB" id="9775889at2"/>
<dbReference type="PROSITE" id="PS50853">
    <property type="entry name" value="FN3"/>
    <property type="match status" value="1"/>
</dbReference>
<accession>A0A3S0I8E8</accession>
<feature type="domain" description="GH18" evidence="15">
    <location>
        <begin position="30"/>
        <end position="316"/>
    </location>
</feature>
<dbReference type="GO" id="GO:0008061">
    <property type="term" value="F:chitin binding"/>
    <property type="evidence" value="ECO:0007669"/>
    <property type="project" value="InterPro"/>
</dbReference>
<dbReference type="InterPro" id="IPR003961">
    <property type="entry name" value="FN3_dom"/>
</dbReference>
<keyword evidence="9 10" id="KW-0326">Glycosidase</keyword>
<dbReference type="Gene3D" id="2.60.40.1080">
    <property type="match status" value="1"/>
</dbReference>
<dbReference type="InterPro" id="IPR050314">
    <property type="entry name" value="Glycosyl_Hydrlase_18"/>
</dbReference>
<dbReference type="SMART" id="SM00060">
    <property type="entry name" value="FN3"/>
    <property type="match status" value="1"/>
</dbReference>
<dbReference type="InterPro" id="IPR011583">
    <property type="entry name" value="Chitinase_II/V-like_cat"/>
</dbReference>
<evidence type="ECO:0000256" key="10">
    <source>
        <dbReference type="RuleBase" id="RU000489"/>
    </source>
</evidence>
<dbReference type="InterPro" id="IPR001223">
    <property type="entry name" value="Glyco_hydro18_cat"/>
</dbReference>
<evidence type="ECO:0000313" key="17">
    <source>
        <dbReference type="Proteomes" id="UP000276128"/>
    </source>
</evidence>
<dbReference type="InterPro" id="IPR001579">
    <property type="entry name" value="Glyco_hydro_18_chit_AS"/>
</dbReference>
<dbReference type="SMART" id="SM00636">
    <property type="entry name" value="Glyco_18"/>
    <property type="match status" value="1"/>
</dbReference>
<evidence type="ECO:0000256" key="8">
    <source>
        <dbReference type="ARBA" id="ARBA00023024"/>
    </source>
</evidence>
<dbReference type="Gene3D" id="2.60.40.10">
    <property type="entry name" value="Immunoglobulins"/>
    <property type="match status" value="1"/>
</dbReference>